<protein>
    <submittedName>
        <fullName evidence="1">Uncharacterized protein</fullName>
    </submittedName>
</protein>
<accession>A0ABR1WQH3</accession>
<organism evidence="1 2">
    <name type="scientific">Apiospora hydei</name>
    <dbReference type="NCBI Taxonomy" id="1337664"/>
    <lineage>
        <taxon>Eukaryota</taxon>
        <taxon>Fungi</taxon>
        <taxon>Dikarya</taxon>
        <taxon>Ascomycota</taxon>
        <taxon>Pezizomycotina</taxon>
        <taxon>Sordariomycetes</taxon>
        <taxon>Xylariomycetidae</taxon>
        <taxon>Amphisphaeriales</taxon>
        <taxon>Apiosporaceae</taxon>
        <taxon>Apiospora</taxon>
    </lineage>
</organism>
<dbReference type="EMBL" id="JAQQWN010000005">
    <property type="protein sequence ID" value="KAK8085768.1"/>
    <property type="molecule type" value="Genomic_DNA"/>
</dbReference>
<reference evidence="1 2" key="1">
    <citation type="submission" date="2023-01" db="EMBL/GenBank/DDBJ databases">
        <title>Analysis of 21 Apiospora genomes using comparative genomics revels a genus with tremendous synthesis potential of carbohydrate active enzymes and secondary metabolites.</title>
        <authorList>
            <person name="Sorensen T."/>
        </authorList>
    </citation>
    <scope>NUCLEOTIDE SEQUENCE [LARGE SCALE GENOMIC DNA]</scope>
    <source>
        <strain evidence="1 2">CBS 114990</strain>
    </source>
</reference>
<keyword evidence="2" id="KW-1185">Reference proteome</keyword>
<name>A0ABR1WQH3_9PEZI</name>
<comment type="caution">
    <text evidence="1">The sequence shown here is derived from an EMBL/GenBank/DDBJ whole genome shotgun (WGS) entry which is preliminary data.</text>
</comment>
<gene>
    <name evidence="1" type="ORF">PG997_007039</name>
</gene>
<evidence type="ECO:0000313" key="1">
    <source>
        <dbReference type="EMBL" id="KAK8085768.1"/>
    </source>
</evidence>
<proteinExistence type="predicted"/>
<dbReference type="RefSeq" id="XP_066670277.1">
    <property type="nucleotide sequence ID" value="XM_066811354.1"/>
</dbReference>
<dbReference type="GeneID" id="92044414"/>
<evidence type="ECO:0000313" key="2">
    <source>
        <dbReference type="Proteomes" id="UP001433268"/>
    </source>
</evidence>
<sequence length="118" mass="13672">MRTDLGVEAQNLRRGARRGLDPWDEAEARRDPLEFLGDGVPTEEGPPVAWVRLWNGKYSNLYGGYVPPSLGEWGYVMWDERRWRDLGALELVAEQWETAPKLVKSIKDRYHWSPTDES</sequence>
<dbReference type="Proteomes" id="UP001433268">
    <property type="component" value="Unassembled WGS sequence"/>
</dbReference>